<evidence type="ECO:0000313" key="3">
    <source>
        <dbReference type="EMBL" id="ASG62407.1"/>
    </source>
</evidence>
<sequence>MSLVLPRDTHFRHPQESVVFHFWHPEKSISHEHSHEYCELFLVGSGSGIHVINEKPYLLSSGTLCYLNRQDYHLFEEMKDLQQVNLLYLGRDSFNFIKHIDYLLPQEGKVTSGNWTSALCSAYLTVWPAIRQRNLATQYWLKATRR</sequence>
<dbReference type="Pfam" id="PF02311">
    <property type="entry name" value="AraC_binding"/>
    <property type="match status" value="1"/>
</dbReference>
<evidence type="ECO:0000256" key="1">
    <source>
        <dbReference type="ARBA" id="ARBA00023125"/>
    </source>
</evidence>
<dbReference type="Proteomes" id="UP000197098">
    <property type="component" value="Chromosome"/>
</dbReference>
<accession>A0A248KFM4</accession>
<feature type="domain" description="AraC-type arabinose-binding/dimerisation" evidence="2">
    <location>
        <begin position="19"/>
        <end position="76"/>
    </location>
</feature>
<proteinExistence type="predicted"/>
<name>A0A248KFM4_9ENTR</name>
<organism evidence="3 4">
    <name type="scientific">Kluyvera genomosp. 3</name>
    <dbReference type="NCBI Taxonomy" id="2774055"/>
    <lineage>
        <taxon>Bacteria</taxon>
        <taxon>Pseudomonadati</taxon>
        <taxon>Pseudomonadota</taxon>
        <taxon>Gammaproteobacteria</taxon>
        <taxon>Enterobacterales</taxon>
        <taxon>Enterobacteriaceae</taxon>
        <taxon>Kluyvera</taxon>
    </lineage>
</organism>
<dbReference type="EMBL" id="CP022114">
    <property type="protein sequence ID" value="ASG62407.1"/>
    <property type="molecule type" value="Genomic_DNA"/>
</dbReference>
<dbReference type="InterPro" id="IPR011051">
    <property type="entry name" value="RmlC_Cupin_sf"/>
</dbReference>
<dbReference type="GO" id="GO:0003677">
    <property type="term" value="F:DNA binding"/>
    <property type="evidence" value="ECO:0007669"/>
    <property type="project" value="UniProtKB-KW"/>
</dbReference>
<dbReference type="GO" id="GO:0006355">
    <property type="term" value="P:regulation of DNA-templated transcription"/>
    <property type="evidence" value="ECO:0007669"/>
    <property type="project" value="InterPro"/>
</dbReference>
<protein>
    <recommendedName>
        <fullName evidence="2">AraC-type arabinose-binding/dimerisation domain-containing protein</fullName>
    </recommendedName>
</protein>
<dbReference type="SUPFAM" id="SSF51182">
    <property type="entry name" value="RmlC-like cupins"/>
    <property type="match status" value="1"/>
</dbReference>
<evidence type="ECO:0000313" key="4">
    <source>
        <dbReference type="Proteomes" id="UP000197098"/>
    </source>
</evidence>
<evidence type="ECO:0000259" key="2">
    <source>
        <dbReference type="Pfam" id="PF02311"/>
    </source>
</evidence>
<gene>
    <name evidence="3" type="ORF">CEW81_00125</name>
</gene>
<dbReference type="InterPro" id="IPR003313">
    <property type="entry name" value="AraC-bd"/>
</dbReference>
<dbReference type="InterPro" id="IPR014710">
    <property type="entry name" value="RmlC-like_jellyroll"/>
</dbReference>
<keyword evidence="1" id="KW-0238">DNA-binding</keyword>
<reference evidence="3 4" key="1">
    <citation type="submission" date="2017-06" db="EMBL/GenBank/DDBJ databases">
        <title>Origin of plasmid-mediated fosfomycin resistance gene fosA3.</title>
        <authorList>
            <person name="Ito R."/>
            <person name="Pacey M.P."/>
            <person name="Doi Y."/>
        </authorList>
    </citation>
    <scope>NUCLEOTIDE SEQUENCE [LARGE SCALE GENOMIC DNA]</scope>
    <source>
        <strain evidence="3 4">YDC799</strain>
    </source>
</reference>
<dbReference type="AlphaFoldDB" id="A0A248KFM4"/>
<dbReference type="Gene3D" id="2.60.120.10">
    <property type="entry name" value="Jelly Rolls"/>
    <property type="match status" value="1"/>
</dbReference>